<dbReference type="AlphaFoldDB" id="A0A5E4VFC5"/>
<evidence type="ECO:0000313" key="2">
    <source>
        <dbReference type="Proteomes" id="UP000382577"/>
    </source>
</evidence>
<proteinExistence type="predicted"/>
<name>A0A5E4VFC5_9BURK</name>
<evidence type="ECO:0000313" key="1">
    <source>
        <dbReference type="EMBL" id="VVE10998.1"/>
    </source>
</evidence>
<dbReference type="EMBL" id="CABPRW010000005">
    <property type="protein sequence ID" value="VVE10998.1"/>
    <property type="molecule type" value="Genomic_DNA"/>
</dbReference>
<reference evidence="1 2" key="1">
    <citation type="submission" date="2019-08" db="EMBL/GenBank/DDBJ databases">
        <authorList>
            <person name="Peeters C."/>
        </authorList>
    </citation>
    <scope>NUCLEOTIDE SEQUENCE [LARGE SCALE GENOMIC DNA]</scope>
    <source>
        <strain evidence="1 2">LMG 31113</strain>
    </source>
</reference>
<dbReference type="Proteomes" id="UP000382577">
    <property type="component" value="Unassembled WGS sequence"/>
</dbReference>
<protein>
    <submittedName>
        <fullName evidence="1">Uncharacterized protein</fullName>
    </submittedName>
</protein>
<organism evidence="1 2">
    <name type="scientific">Pandoraea fibrosis</name>
    <dbReference type="NCBI Taxonomy" id="1891094"/>
    <lineage>
        <taxon>Bacteria</taxon>
        <taxon>Pseudomonadati</taxon>
        <taxon>Pseudomonadota</taxon>
        <taxon>Betaproteobacteria</taxon>
        <taxon>Burkholderiales</taxon>
        <taxon>Burkholderiaceae</taxon>
        <taxon>Pandoraea</taxon>
    </lineage>
</organism>
<accession>A0A5E4VFC5</accession>
<sequence length="121" mass="13955">MRQVVFLHVKRGEKVLRSQCQNLAKAVTINRIHTQLGTQVRNRLVRVVELNNTMSPRTLMLEFYAECQDMIRCHGKKTPAVFSADDHFTHTLSKDVTPPAVLNQVSIRAKDSRLEIAFRQR</sequence>
<gene>
    <name evidence="1" type="ORF">PFI31113_02604</name>
</gene>